<evidence type="ECO:0000313" key="11">
    <source>
        <dbReference type="Proteomes" id="UP000299102"/>
    </source>
</evidence>
<evidence type="ECO:0000313" key="10">
    <source>
        <dbReference type="EMBL" id="GBP38337.1"/>
    </source>
</evidence>
<name>A0A4C1VJ68_EUMVA</name>
<feature type="compositionally biased region" description="Basic and acidic residues" evidence="8">
    <location>
        <begin position="255"/>
        <end position="278"/>
    </location>
</feature>
<feature type="compositionally biased region" description="Polar residues" evidence="8">
    <location>
        <begin position="282"/>
        <end position="292"/>
    </location>
</feature>
<dbReference type="GO" id="GO:0005634">
    <property type="term" value="C:nucleus"/>
    <property type="evidence" value="ECO:0007669"/>
    <property type="project" value="UniProtKB-SubCell"/>
</dbReference>
<dbReference type="Gene3D" id="1.10.10.10">
    <property type="entry name" value="Winged helix-like DNA-binding domain superfamily/Winged helix DNA-binding domain"/>
    <property type="match status" value="1"/>
</dbReference>
<evidence type="ECO:0000256" key="1">
    <source>
        <dbReference type="ARBA" id="ARBA00004123"/>
    </source>
</evidence>
<dbReference type="InterPro" id="IPR036388">
    <property type="entry name" value="WH-like_DNA-bd_sf"/>
</dbReference>
<evidence type="ECO:0000256" key="5">
    <source>
        <dbReference type="ARBA" id="ARBA00023125"/>
    </source>
</evidence>
<dbReference type="Pfam" id="PF00292">
    <property type="entry name" value="PAX"/>
    <property type="match status" value="1"/>
</dbReference>
<sequence>MTVTYGRTYGHFETIRIPFLPFWLGTLKTPDVSEWDSHSERSRELLGGHRDAFPPRFVSASSLTADPRRNDEPEQIKFFRIQHFLSNQQKHGRSQRDRFCGYRMHFSRSYYETGSIRPRAIGGSKPRVATAEVVSKIAQYKRECPSIFAWEIRDRLLSEGVCTSDNIPSLVTKASQWHKIGIWERRKKARWALYLRSTSFAGNSERQSFVLFAVLKYGPVYGMAAAQHSRLNDIMKRPARVGISPRKKIIFSPSTDRDFREKRKRIRERDRERERDGEAGAENNSLGGPNTF</sequence>
<proteinExistence type="predicted"/>
<dbReference type="GO" id="GO:0000978">
    <property type="term" value="F:RNA polymerase II cis-regulatory region sequence-specific DNA binding"/>
    <property type="evidence" value="ECO:0007669"/>
    <property type="project" value="TreeGrafter"/>
</dbReference>
<gene>
    <name evidence="10" type="primary">Pax6</name>
    <name evidence="10" type="ORF">EVAR_36289_1</name>
</gene>
<evidence type="ECO:0000256" key="6">
    <source>
        <dbReference type="ARBA" id="ARBA00023163"/>
    </source>
</evidence>
<keyword evidence="11" id="KW-1185">Reference proteome</keyword>
<keyword evidence="4" id="KW-0805">Transcription regulation</keyword>
<dbReference type="SUPFAM" id="SSF46689">
    <property type="entry name" value="Homeodomain-like"/>
    <property type="match status" value="1"/>
</dbReference>
<comment type="caution">
    <text evidence="10">The sequence shown here is derived from an EMBL/GenBank/DDBJ whole genome shotgun (WGS) entry which is preliminary data.</text>
</comment>
<dbReference type="FunFam" id="1.10.10.10:FF:000003">
    <property type="entry name" value="Paired box protein Pax-6"/>
    <property type="match status" value="1"/>
</dbReference>
<reference evidence="10 11" key="1">
    <citation type="journal article" date="2019" name="Commun. Biol.">
        <title>The bagworm genome reveals a unique fibroin gene that provides high tensile strength.</title>
        <authorList>
            <person name="Kono N."/>
            <person name="Nakamura H."/>
            <person name="Ohtoshi R."/>
            <person name="Tomita M."/>
            <person name="Numata K."/>
            <person name="Arakawa K."/>
        </authorList>
    </citation>
    <scope>NUCLEOTIDE SEQUENCE [LARGE SCALE GENOMIC DNA]</scope>
</reference>
<dbReference type="Proteomes" id="UP000299102">
    <property type="component" value="Unassembled WGS sequence"/>
</dbReference>
<dbReference type="InterPro" id="IPR043565">
    <property type="entry name" value="PAX_fam"/>
</dbReference>
<keyword evidence="7" id="KW-0539">Nucleus</keyword>
<accession>A0A4C1VJ68</accession>
<evidence type="ECO:0000259" key="9">
    <source>
        <dbReference type="PROSITE" id="PS51057"/>
    </source>
</evidence>
<evidence type="ECO:0000256" key="4">
    <source>
        <dbReference type="ARBA" id="ARBA00023015"/>
    </source>
</evidence>
<dbReference type="GO" id="GO:0009791">
    <property type="term" value="P:post-embryonic development"/>
    <property type="evidence" value="ECO:0007669"/>
    <property type="project" value="UniProtKB-ARBA"/>
</dbReference>
<dbReference type="STRING" id="151549.A0A4C1VJ68"/>
<dbReference type="GO" id="GO:0000981">
    <property type="term" value="F:DNA-binding transcription factor activity, RNA polymerase II-specific"/>
    <property type="evidence" value="ECO:0007669"/>
    <property type="project" value="TreeGrafter"/>
</dbReference>
<dbReference type="InterPro" id="IPR001523">
    <property type="entry name" value="Paired_dom"/>
</dbReference>
<evidence type="ECO:0000256" key="3">
    <source>
        <dbReference type="ARBA" id="ARBA00022724"/>
    </source>
</evidence>
<keyword evidence="5" id="KW-0238">DNA-binding</keyword>
<dbReference type="InterPro" id="IPR009057">
    <property type="entry name" value="Homeodomain-like_sf"/>
</dbReference>
<keyword evidence="3" id="KW-0563">Paired box</keyword>
<comment type="subcellular location">
    <subcellularLocation>
        <location evidence="1">Nucleus</location>
    </subcellularLocation>
</comment>
<dbReference type="OrthoDB" id="3225452at2759"/>
<organism evidence="10 11">
    <name type="scientific">Eumeta variegata</name>
    <name type="common">Bagworm moth</name>
    <name type="synonym">Eumeta japonica</name>
    <dbReference type="NCBI Taxonomy" id="151549"/>
    <lineage>
        <taxon>Eukaryota</taxon>
        <taxon>Metazoa</taxon>
        <taxon>Ecdysozoa</taxon>
        <taxon>Arthropoda</taxon>
        <taxon>Hexapoda</taxon>
        <taxon>Insecta</taxon>
        <taxon>Pterygota</taxon>
        <taxon>Neoptera</taxon>
        <taxon>Endopterygota</taxon>
        <taxon>Lepidoptera</taxon>
        <taxon>Glossata</taxon>
        <taxon>Ditrysia</taxon>
        <taxon>Tineoidea</taxon>
        <taxon>Psychidae</taxon>
        <taxon>Oiketicinae</taxon>
        <taxon>Eumeta</taxon>
    </lineage>
</organism>
<dbReference type="SMART" id="SM00351">
    <property type="entry name" value="PAX"/>
    <property type="match status" value="1"/>
</dbReference>
<dbReference type="PANTHER" id="PTHR45636">
    <property type="entry name" value="PAIRED BOX PROTEIN PAX-6-RELATED-RELATED"/>
    <property type="match status" value="1"/>
</dbReference>
<dbReference type="PROSITE" id="PS51057">
    <property type="entry name" value="PAIRED_2"/>
    <property type="match status" value="1"/>
</dbReference>
<dbReference type="PANTHER" id="PTHR45636:SF48">
    <property type="entry name" value="PAIRED BOX PROTEIN PAX-6"/>
    <property type="match status" value="1"/>
</dbReference>
<feature type="region of interest" description="Disordered" evidence="8">
    <location>
        <begin position="254"/>
        <end position="292"/>
    </location>
</feature>
<keyword evidence="2" id="KW-0217">Developmental protein</keyword>
<evidence type="ECO:0000256" key="8">
    <source>
        <dbReference type="SAM" id="MobiDB-lite"/>
    </source>
</evidence>
<evidence type="ECO:0000256" key="2">
    <source>
        <dbReference type="ARBA" id="ARBA00022473"/>
    </source>
</evidence>
<protein>
    <submittedName>
        <fullName evidence="10">Paired box protein Pax-6</fullName>
    </submittedName>
</protein>
<evidence type="ECO:0000256" key="7">
    <source>
        <dbReference type="ARBA" id="ARBA00023242"/>
    </source>
</evidence>
<feature type="domain" description="Paired" evidence="9">
    <location>
        <begin position="53"/>
        <end position="180"/>
    </location>
</feature>
<keyword evidence="6" id="KW-0804">Transcription</keyword>
<dbReference type="AlphaFoldDB" id="A0A4C1VJ68"/>
<dbReference type="EMBL" id="BGZK01000347">
    <property type="protein sequence ID" value="GBP38337.1"/>
    <property type="molecule type" value="Genomic_DNA"/>
</dbReference>